<reference evidence="2 3" key="1">
    <citation type="journal article" date="2023" name="Plant Biotechnol. J.">
        <title>Chromosome-level wild Hevea brasiliensis genome provides new tools for genomic-assisted breeding and valuable loci to elevate rubber yield.</title>
        <authorList>
            <person name="Cheng H."/>
            <person name="Song X."/>
            <person name="Hu Y."/>
            <person name="Wu T."/>
            <person name="Yang Q."/>
            <person name="An Z."/>
            <person name="Feng S."/>
            <person name="Deng Z."/>
            <person name="Wu W."/>
            <person name="Zeng X."/>
            <person name="Tu M."/>
            <person name="Wang X."/>
            <person name="Huang H."/>
        </authorList>
    </citation>
    <scope>NUCLEOTIDE SEQUENCE [LARGE SCALE GENOMIC DNA]</scope>
    <source>
        <strain evidence="2">MT/VB/25A 57/8</strain>
    </source>
</reference>
<evidence type="ECO:0000313" key="2">
    <source>
        <dbReference type="EMBL" id="KAJ9175328.1"/>
    </source>
</evidence>
<organism evidence="2 3">
    <name type="scientific">Hevea brasiliensis</name>
    <name type="common">Para rubber tree</name>
    <name type="synonym">Siphonia brasiliensis</name>
    <dbReference type="NCBI Taxonomy" id="3981"/>
    <lineage>
        <taxon>Eukaryota</taxon>
        <taxon>Viridiplantae</taxon>
        <taxon>Streptophyta</taxon>
        <taxon>Embryophyta</taxon>
        <taxon>Tracheophyta</taxon>
        <taxon>Spermatophyta</taxon>
        <taxon>Magnoliopsida</taxon>
        <taxon>eudicotyledons</taxon>
        <taxon>Gunneridae</taxon>
        <taxon>Pentapetalae</taxon>
        <taxon>rosids</taxon>
        <taxon>fabids</taxon>
        <taxon>Malpighiales</taxon>
        <taxon>Euphorbiaceae</taxon>
        <taxon>Crotonoideae</taxon>
        <taxon>Micrandreae</taxon>
        <taxon>Hevea</taxon>
    </lineage>
</organism>
<feature type="compositionally biased region" description="Basic residues" evidence="1">
    <location>
        <begin position="16"/>
        <end position="29"/>
    </location>
</feature>
<feature type="non-terminal residue" evidence="2">
    <location>
        <position position="69"/>
    </location>
</feature>
<keyword evidence="3" id="KW-1185">Reference proteome</keyword>
<name>A0ABQ9M8T9_HEVBR</name>
<protein>
    <submittedName>
        <fullName evidence="2">Uncharacterized protein</fullName>
    </submittedName>
</protein>
<comment type="caution">
    <text evidence="2">The sequence shown here is derived from an EMBL/GenBank/DDBJ whole genome shotgun (WGS) entry which is preliminary data.</text>
</comment>
<dbReference type="Proteomes" id="UP001174677">
    <property type="component" value="Chromosome 8"/>
</dbReference>
<feature type="region of interest" description="Disordered" evidence="1">
    <location>
        <begin position="1"/>
        <end position="42"/>
    </location>
</feature>
<accession>A0ABQ9M8T9</accession>
<evidence type="ECO:0000256" key="1">
    <source>
        <dbReference type="SAM" id="MobiDB-lite"/>
    </source>
</evidence>
<sequence>MNESRQYGCPDSSQQLKKKNKNKRRKPKHPPPPTHNHPLSPLPIPFLSFLHLFRQPPTTTIGEELPPPW</sequence>
<dbReference type="EMBL" id="JARPOI010000008">
    <property type="protein sequence ID" value="KAJ9175328.1"/>
    <property type="molecule type" value="Genomic_DNA"/>
</dbReference>
<feature type="compositionally biased region" description="Pro residues" evidence="1">
    <location>
        <begin position="30"/>
        <end position="42"/>
    </location>
</feature>
<evidence type="ECO:0000313" key="3">
    <source>
        <dbReference type="Proteomes" id="UP001174677"/>
    </source>
</evidence>
<proteinExistence type="predicted"/>
<feature type="compositionally biased region" description="Polar residues" evidence="1">
    <location>
        <begin position="1"/>
        <end position="15"/>
    </location>
</feature>
<gene>
    <name evidence="2" type="ORF">P3X46_013893</name>
</gene>